<evidence type="ECO:0000256" key="3">
    <source>
        <dbReference type="ARBA" id="ARBA00022781"/>
    </source>
</evidence>
<evidence type="ECO:0000313" key="7">
    <source>
        <dbReference type="EMBL" id="AXG99083.1"/>
    </source>
</evidence>
<dbReference type="AlphaFoldDB" id="A0A345IHB1"/>
<dbReference type="GO" id="GO:0046961">
    <property type="term" value="F:proton-transporting ATPase activity, rotational mechanism"/>
    <property type="evidence" value="ECO:0007669"/>
    <property type="project" value="InterPro"/>
</dbReference>
<comment type="function">
    <text evidence="6">Produces ATP from ADP in the presence of a proton gradient across the membrane.</text>
</comment>
<dbReference type="InterPro" id="IPR014272">
    <property type="entry name" value="ATPase_V0-cplx_csu"/>
</dbReference>
<protein>
    <recommendedName>
        <fullName evidence="6">V-type ATP synthase subunit C</fullName>
    </recommendedName>
    <alternativeName>
        <fullName evidence="6">V-ATPase subunit C</fullName>
    </alternativeName>
</protein>
<dbReference type="Pfam" id="PF01992">
    <property type="entry name" value="vATP-synt_AC39"/>
    <property type="match status" value="1"/>
</dbReference>
<dbReference type="GO" id="GO:0033179">
    <property type="term" value="C:proton-transporting V-type ATPase, V0 domain"/>
    <property type="evidence" value="ECO:0007669"/>
    <property type="project" value="InterPro"/>
</dbReference>
<dbReference type="KEGG" id="dwu:DVJ83_07815"/>
<dbReference type="SUPFAM" id="SSF103486">
    <property type="entry name" value="V-type ATP synthase subunit C"/>
    <property type="match status" value="1"/>
</dbReference>
<dbReference type="InterPro" id="IPR044911">
    <property type="entry name" value="V-type_ATPase_csu/dsu_dom_3"/>
</dbReference>
<evidence type="ECO:0000256" key="5">
    <source>
        <dbReference type="ARBA" id="ARBA00023310"/>
    </source>
</evidence>
<organism evidence="7 8">
    <name type="scientific">Deinococcus wulumuqiensis</name>
    <dbReference type="NCBI Taxonomy" id="980427"/>
    <lineage>
        <taxon>Bacteria</taxon>
        <taxon>Thermotogati</taxon>
        <taxon>Deinococcota</taxon>
        <taxon>Deinococci</taxon>
        <taxon>Deinococcales</taxon>
        <taxon>Deinococcaceae</taxon>
        <taxon>Deinococcus</taxon>
    </lineage>
</organism>
<dbReference type="Gene3D" id="1.10.132.50">
    <property type="entry name" value="ATP synthase (C/AC39) subunit, domain 3"/>
    <property type="match status" value="1"/>
</dbReference>
<evidence type="ECO:0000256" key="1">
    <source>
        <dbReference type="ARBA" id="ARBA00006709"/>
    </source>
</evidence>
<keyword evidence="4 6" id="KW-0406">Ion transport</keyword>
<dbReference type="InterPro" id="IPR036079">
    <property type="entry name" value="ATPase_csu/dsu_sf"/>
</dbReference>
<keyword evidence="5 6" id="KW-0066">ATP synthesis</keyword>
<dbReference type="PANTHER" id="PTHR38682:SF1">
    <property type="entry name" value="V-TYPE ATP SYNTHASE SUBUNIT C"/>
    <property type="match status" value="1"/>
</dbReference>
<accession>A0A345IHB1</accession>
<sequence length="352" mass="37957">MGDSSGSRPTWPRKSAACSWNKGREDCMPDDYSYINTRVRVMRTKLLDGRALDAALASGSYQEFLRVLSETDFAANMRETTSEGAGLPELDRALSQNLFDTTQRVLGFADGDAKREIETLLMKWDLTNLKTLARGIVSGRGTEAIRQNLIPGGTLKPSVLQTASQATDLASAATALSVGGHPLAKAFRSAVTSYTTSGRLLDLEVMLDQGYYRHAAQVSRDTSLRRYLSREIDITNALIARNSRGGALDPSLFVPGGSLDAAGYSRLGTGDAGGNADVAAILEAPSIEEAEVAARSALDRAAHSSAVSDVEGVGIILDFLRRKEIEIAKLRLIGRGKYYELPADQIRREVQA</sequence>
<dbReference type="EMBL" id="CP031158">
    <property type="protein sequence ID" value="AXG99083.1"/>
    <property type="molecule type" value="Genomic_DNA"/>
</dbReference>
<dbReference type="HAMAP" id="MF_00314">
    <property type="entry name" value="ATP_synth_C_arch"/>
    <property type="match status" value="1"/>
</dbReference>
<dbReference type="Gene3D" id="1.20.1690.10">
    <property type="entry name" value="V-type ATP synthase subunit C domain"/>
    <property type="match status" value="2"/>
</dbReference>
<dbReference type="GO" id="GO:0005524">
    <property type="term" value="F:ATP binding"/>
    <property type="evidence" value="ECO:0007669"/>
    <property type="project" value="UniProtKB-UniRule"/>
</dbReference>
<keyword evidence="3 6" id="KW-0375">Hydrogen ion transport</keyword>
<dbReference type="InterPro" id="IPR035067">
    <property type="entry name" value="V-type_ATPase_csu/dsu"/>
</dbReference>
<evidence type="ECO:0000256" key="4">
    <source>
        <dbReference type="ARBA" id="ARBA00023065"/>
    </source>
</evidence>
<reference evidence="7 8" key="1">
    <citation type="submission" date="2018-07" db="EMBL/GenBank/DDBJ databases">
        <title>Complete Genome and Methylome Analysis of Deinococcus wulumuqiensis NEB 479.</title>
        <authorList>
            <person name="Fomenkov A."/>
            <person name="Luyten Y."/>
            <person name="Vincze T."/>
            <person name="Anton B.P."/>
            <person name="Clark T."/>
            <person name="Roberts R.J."/>
            <person name="Morgan R.D."/>
        </authorList>
    </citation>
    <scope>NUCLEOTIDE SEQUENCE [LARGE SCALE GENOMIC DNA]</scope>
    <source>
        <strain evidence="7 8">NEB 479</strain>
    </source>
</reference>
<name>A0A345IHB1_9DEIO</name>
<evidence type="ECO:0000256" key="6">
    <source>
        <dbReference type="HAMAP-Rule" id="MF_00314"/>
    </source>
</evidence>
<dbReference type="GO" id="GO:0046933">
    <property type="term" value="F:proton-transporting ATP synthase activity, rotational mechanism"/>
    <property type="evidence" value="ECO:0007669"/>
    <property type="project" value="UniProtKB-UniRule"/>
</dbReference>
<dbReference type="InterPro" id="IPR002843">
    <property type="entry name" value="ATPase_V0-cplx_csu/dsu"/>
</dbReference>
<proteinExistence type="inferred from homology"/>
<keyword evidence="2 6" id="KW-0813">Transport</keyword>
<dbReference type="GO" id="GO:0042777">
    <property type="term" value="P:proton motive force-driven plasma membrane ATP synthesis"/>
    <property type="evidence" value="ECO:0007669"/>
    <property type="project" value="UniProtKB-UniRule"/>
</dbReference>
<dbReference type="STRING" id="1288484.GCA_000348665_01389"/>
<dbReference type="PANTHER" id="PTHR38682">
    <property type="entry name" value="V-TYPE ATP SYNTHASE SUBUNIT C"/>
    <property type="match status" value="1"/>
</dbReference>
<comment type="similarity">
    <text evidence="1 6">Belongs to the V-ATPase V0D/AC39 subunit family.</text>
</comment>
<dbReference type="InterPro" id="IPR050873">
    <property type="entry name" value="V-ATPase_V0D/AC39_subunit"/>
</dbReference>
<evidence type="ECO:0000256" key="2">
    <source>
        <dbReference type="ARBA" id="ARBA00022448"/>
    </source>
</evidence>
<evidence type="ECO:0000313" key="8">
    <source>
        <dbReference type="Proteomes" id="UP000253744"/>
    </source>
</evidence>
<gene>
    <name evidence="6" type="primary">atpC</name>
    <name evidence="7" type="ORF">DVJ83_07815</name>
</gene>
<dbReference type="Proteomes" id="UP000253744">
    <property type="component" value="Chromosome"/>
</dbReference>